<protein>
    <submittedName>
        <fullName evidence="3">Uncharacterized protein</fullName>
    </submittedName>
</protein>
<proteinExistence type="predicted"/>
<name>A0A8A4KJF4_PANAN</name>
<reference evidence="3" key="1">
    <citation type="submission" date="2020-07" db="EMBL/GenBank/DDBJ databases">
        <title>Genome Sequences for Panteoa spp. that cause Center Rot in Onions.</title>
        <authorList>
            <person name="Asselin J.A."/>
            <person name="Helmann T."/>
            <person name="Beer S."/>
            <person name="Stodghill P."/>
        </authorList>
    </citation>
    <scope>NUCLEOTIDE SEQUENCE</scope>
    <source>
        <strain evidence="3">OC5a</strain>
        <plasmid evidence="3">pOC5aB</plasmid>
    </source>
</reference>
<dbReference type="RefSeq" id="WP_207806776.1">
    <property type="nucleotide sequence ID" value="NZ_CP059085.1"/>
</dbReference>
<dbReference type="Proteomes" id="UP000663901">
    <property type="component" value="Plasmid pOC5aB"/>
</dbReference>
<organism evidence="3 4">
    <name type="scientific">Pantoea ananas</name>
    <name type="common">Erwinia uredovora</name>
    <dbReference type="NCBI Taxonomy" id="553"/>
    <lineage>
        <taxon>Bacteria</taxon>
        <taxon>Pseudomonadati</taxon>
        <taxon>Pseudomonadota</taxon>
        <taxon>Gammaproteobacteria</taxon>
        <taxon>Enterobacterales</taxon>
        <taxon>Erwiniaceae</taxon>
        <taxon>Pantoea</taxon>
    </lineage>
</organism>
<sequence>MKPLLKGAILALCLMQVPLVMSASFASRSSFKSSAGFAARSPAYRPSSSGSAPVYRSFRPEPGSSRSASGSSGSASGRVNSASSAFRPTPAAPRSLLNSSGPQPSARLQTIIREKEASSGPGWVGTAALIWLLSQHDLSSGDRAWLNERLREANNNTVSEPDAPVAEQSDVRFQWAVPALIVSGQPVKIVVTADRHGKALVPACGLGDIKSVKENNAAVLNWTPENTFSAVVTCRAEGWVDQRLLAVSQTSGGKL</sequence>
<accession>A0A8A4KJF4</accession>
<feature type="compositionally biased region" description="Polar residues" evidence="1">
    <location>
        <begin position="96"/>
        <end position="106"/>
    </location>
</feature>
<evidence type="ECO:0000313" key="3">
    <source>
        <dbReference type="EMBL" id="QTC48483.1"/>
    </source>
</evidence>
<keyword evidence="3" id="KW-0614">Plasmid</keyword>
<dbReference type="AlphaFoldDB" id="A0A8A4KJF4"/>
<keyword evidence="2" id="KW-0732">Signal</keyword>
<feature type="compositionally biased region" description="Low complexity" evidence="1">
    <location>
        <begin position="63"/>
        <end position="85"/>
    </location>
</feature>
<dbReference type="EMBL" id="CP059085">
    <property type="protein sequence ID" value="QTC48483.1"/>
    <property type="molecule type" value="Genomic_DNA"/>
</dbReference>
<gene>
    <name evidence="3" type="ORF">H0Z12_22120</name>
</gene>
<feature type="chain" id="PRO_5034381798" evidence="2">
    <location>
        <begin position="23"/>
        <end position="255"/>
    </location>
</feature>
<evidence type="ECO:0000256" key="2">
    <source>
        <dbReference type="SAM" id="SignalP"/>
    </source>
</evidence>
<feature type="compositionally biased region" description="Low complexity" evidence="1">
    <location>
        <begin position="41"/>
        <end position="53"/>
    </location>
</feature>
<geneLocation type="plasmid" evidence="3 4">
    <name>pOC5aB</name>
</geneLocation>
<evidence type="ECO:0000256" key="1">
    <source>
        <dbReference type="SAM" id="MobiDB-lite"/>
    </source>
</evidence>
<feature type="signal peptide" evidence="2">
    <location>
        <begin position="1"/>
        <end position="22"/>
    </location>
</feature>
<evidence type="ECO:0000313" key="4">
    <source>
        <dbReference type="Proteomes" id="UP000663901"/>
    </source>
</evidence>
<feature type="region of interest" description="Disordered" evidence="1">
    <location>
        <begin position="41"/>
        <end position="106"/>
    </location>
</feature>